<protein>
    <submittedName>
        <fullName evidence="1">Rrf2 family protein</fullName>
    </submittedName>
</protein>
<evidence type="ECO:0000313" key="2">
    <source>
        <dbReference type="Proteomes" id="UP001234880"/>
    </source>
</evidence>
<reference evidence="1 2" key="1">
    <citation type="submission" date="2023-07" db="EMBL/GenBank/DDBJ databases">
        <title>Sequencing the genomes of 1000 actinobacteria strains.</title>
        <authorList>
            <person name="Klenk H.-P."/>
        </authorList>
    </citation>
    <scope>NUCLEOTIDE SEQUENCE [LARGE SCALE GENOMIC DNA]</scope>
    <source>
        <strain evidence="1 2">DSM 41600</strain>
    </source>
</reference>
<organism evidence="1 2">
    <name type="scientific">Streptomyces demainii</name>
    <dbReference type="NCBI Taxonomy" id="588122"/>
    <lineage>
        <taxon>Bacteria</taxon>
        <taxon>Bacillati</taxon>
        <taxon>Actinomycetota</taxon>
        <taxon>Actinomycetes</taxon>
        <taxon>Kitasatosporales</taxon>
        <taxon>Streptomycetaceae</taxon>
        <taxon>Streptomyces</taxon>
    </lineage>
</organism>
<dbReference type="InterPro" id="IPR000944">
    <property type="entry name" value="Tscrpt_reg_Rrf2"/>
</dbReference>
<keyword evidence="2" id="KW-1185">Reference proteome</keyword>
<name>A0ABT9KJZ4_9ACTN</name>
<dbReference type="PROSITE" id="PS51197">
    <property type="entry name" value="HTH_RRF2_2"/>
    <property type="match status" value="1"/>
</dbReference>
<proteinExistence type="predicted"/>
<accession>A0ABT9KJZ4</accession>
<gene>
    <name evidence="1" type="ORF">JOF35_001015</name>
</gene>
<sequence>MGLSSRSAVAIHALTMLARWSDRSLTSAEIADSLASNPVLVRRILGSLRNAGLVWSTEGRGGGWSLARAPRDITLYDAYAAVEEGRILSRHAHPPSEACEVGRNISALLEVEFRDAERAMEERLGRTTIAHLLRRVLANEREPVPVDS</sequence>
<dbReference type="Gene3D" id="1.10.10.10">
    <property type="entry name" value="Winged helix-like DNA-binding domain superfamily/Winged helix DNA-binding domain"/>
    <property type="match status" value="1"/>
</dbReference>
<dbReference type="RefSeq" id="WP_079106358.1">
    <property type="nucleotide sequence ID" value="NZ_JAURUE010000001.1"/>
</dbReference>
<dbReference type="InterPro" id="IPR036390">
    <property type="entry name" value="WH_DNA-bd_sf"/>
</dbReference>
<dbReference type="Pfam" id="PF02082">
    <property type="entry name" value="Rrf2"/>
    <property type="match status" value="1"/>
</dbReference>
<comment type="caution">
    <text evidence="1">The sequence shown here is derived from an EMBL/GenBank/DDBJ whole genome shotgun (WGS) entry which is preliminary data.</text>
</comment>
<dbReference type="EMBL" id="JAURUE010000001">
    <property type="protein sequence ID" value="MDP9608738.1"/>
    <property type="molecule type" value="Genomic_DNA"/>
</dbReference>
<dbReference type="SUPFAM" id="SSF46785">
    <property type="entry name" value="Winged helix' DNA-binding domain"/>
    <property type="match status" value="1"/>
</dbReference>
<dbReference type="InterPro" id="IPR036388">
    <property type="entry name" value="WH-like_DNA-bd_sf"/>
</dbReference>
<evidence type="ECO:0000313" key="1">
    <source>
        <dbReference type="EMBL" id="MDP9608738.1"/>
    </source>
</evidence>
<dbReference type="PANTHER" id="PTHR33221">
    <property type="entry name" value="WINGED HELIX-TURN-HELIX TRANSCRIPTIONAL REGULATOR, RRF2 FAMILY"/>
    <property type="match status" value="1"/>
</dbReference>
<dbReference type="PANTHER" id="PTHR33221:SF15">
    <property type="entry name" value="HTH-TYPE TRANSCRIPTIONAL REGULATOR YWGB-RELATED"/>
    <property type="match status" value="1"/>
</dbReference>
<dbReference type="Proteomes" id="UP001234880">
    <property type="component" value="Unassembled WGS sequence"/>
</dbReference>